<reference evidence="11 12" key="1">
    <citation type="submission" date="2013-11" db="EMBL/GenBank/DDBJ databases">
        <title>Genome sequencing of Stegodyphus mimosarum.</title>
        <authorList>
            <person name="Bechsgaard J."/>
        </authorList>
    </citation>
    <scope>NUCLEOTIDE SEQUENCE [LARGE SCALE GENOMIC DNA]</scope>
</reference>
<dbReference type="GO" id="GO:0005874">
    <property type="term" value="C:microtubule"/>
    <property type="evidence" value="ECO:0007669"/>
    <property type="project" value="UniProtKB-KW"/>
</dbReference>
<evidence type="ECO:0000256" key="6">
    <source>
        <dbReference type="ARBA" id="ARBA00022776"/>
    </source>
</evidence>
<evidence type="ECO:0000256" key="3">
    <source>
        <dbReference type="ARBA" id="ARBA00022490"/>
    </source>
</evidence>
<keyword evidence="5" id="KW-0493">Microtubule</keyword>
<dbReference type="EMBL" id="KK117097">
    <property type="protein sequence ID" value="KFM69535.1"/>
    <property type="molecule type" value="Genomic_DNA"/>
</dbReference>
<evidence type="ECO:0000256" key="5">
    <source>
        <dbReference type="ARBA" id="ARBA00022701"/>
    </source>
</evidence>
<dbReference type="PANTHER" id="PTHR31570">
    <property type="entry name" value="HAUS AUGMIN-LIKE COMPLEX SUBUNIT 1"/>
    <property type="match status" value="1"/>
</dbReference>
<dbReference type="GO" id="GO:0005819">
    <property type="term" value="C:spindle"/>
    <property type="evidence" value="ECO:0007669"/>
    <property type="project" value="UniProtKB-SubCell"/>
</dbReference>
<evidence type="ECO:0000313" key="12">
    <source>
        <dbReference type="Proteomes" id="UP000054359"/>
    </source>
</evidence>
<dbReference type="InterPro" id="IPR026243">
    <property type="entry name" value="HAUS1"/>
</dbReference>
<keyword evidence="12" id="KW-1185">Reference proteome</keyword>
<dbReference type="GO" id="GO:0051301">
    <property type="term" value="P:cell division"/>
    <property type="evidence" value="ECO:0007669"/>
    <property type="project" value="UniProtKB-KW"/>
</dbReference>
<evidence type="ECO:0000256" key="1">
    <source>
        <dbReference type="ARBA" id="ARBA00004186"/>
    </source>
</evidence>
<organism evidence="11 12">
    <name type="scientific">Stegodyphus mimosarum</name>
    <name type="common">African social velvet spider</name>
    <dbReference type="NCBI Taxonomy" id="407821"/>
    <lineage>
        <taxon>Eukaryota</taxon>
        <taxon>Metazoa</taxon>
        <taxon>Ecdysozoa</taxon>
        <taxon>Arthropoda</taxon>
        <taxon>Chelicerata</taxon>
        <taxon>Arachnida</taxon>
        <taxon>Araneae</taxon>
        <taxon>Araneomorphae</taxon>
        <taxon>Entelegynae</taxon>
        <taxon>Eresoidea</taxon>
        <taxon>Eresidae</taxon>
        <taxon>Stegodyphus</taxon>
    </lineage>
</organism>
<dbReference type="OrthoDB" id="5372507at2759"/>
<protein>
    <submittedName>
        <fullName evidence="11">HAUS augmin-like complex subunit 1</fullName>
    </submittedName>
</protein>
<evidence type="ECO:0000256" key="9">
    <source>
        <dbReference type="ARBA" id="ARBA00023306"/>
    </source>
</evidence>
<name>A0A087TWP6_STEMI</name>
<dbReference type="GO" id="GO:0005829">
    <property type="term" value="C:cytosol"/>
    <property type="evidence" value="ECO:0007669"/>
    <property type="project" value="TreeGrafter"/>
</dbReference>
<evidence type="ECO:0000256" key="7">
    <source>
        <dbReference type="ARBA" id="ARBA00023054"/>
    </source>
</evidence>
<keyword evidence="4" id="KW-0132">Cell division</keyword>
<dbReference type="GO" id="GO:0070652">
    <property type="term" value="C:HAUS complex"/>
    <property type="evidence" value="ECO:0007669"/>
    <property type="project" value="InterPro"/>
</dbReference>
<sequence>MRKIEEYKSRMQKLEGCLKSAEYDSTFSHSDLVKKAEAVNLLEKEVKCLRAKLESYQALPPNEMLTRLKIEEAQVELQRLQNQFSVLLHT</sequence>
<comment type="similarity">
    <text evidence="2">Belongs to the HAUS1 family.</text>
</comment>
<gene>
    <name evidence="11" type="ORF">X975_22004</name>
</gene>
<keyword evidence="9" id="KW-0131">Cell cycle</keyword>
<keyword evidence="6" id="KW-0498">Mitosis</keyword>
<keyword evidence="8" id="KW-0206">Cytoskeleton</keyword>
<proteinExistence type="inferred from homology"/>
<dbReference type="Pfam" id="PF25762">
    <property type="entry name" value="HAUS1"/>
    <property type="match status" value="1"/>
</dbReference>
<feature type="non-terminal residue" evidence="11">
    <location>
        <position position="90"/>
    </location>
</feature>
<dbReference type="Proteomes" id="UP000054359">
    <property type="component" value="Unassembled WGS sequence"/>
</dbReference>
<evidence type="ECO:0000256" key="2">
    <source>
        <dbReference type="ARBA" id="ARBA00005479"/>
    </source>
</evidence>
<feature type="coiled-coil region" evidence="10">
    <location>
        <begin position="4"/>
        <end position="90"/>
    </location>
</feature>
<accession>A0A087TWP6</accession>
<evidence type="ECO:0000256" key="4">
    <source>
        <dbReference type="ARBA" id="ARBA00022618"/>
    </source>
</evidence>
<keyword evidence="3" id="KW-0963">Cytoplasm</keyword>
<dbReference type="GO" id="GO:0051225">
    <property type="term" value="P:spindle assembly"/>
    <property type="evidence" value="ECO:0007669"/>
    <property type="project" value="InterPro"/>
</dbReference>
<evidence type="ECO:0000256" key="10">
    <source>
        <dbReference type="SAM" id="Coils"/>
    </source>
</evidence>
<keyword evidence="7 10" id="KW-0175">Coiled coil</keyword>
<dbReference type="AlphaFoldDB" id="A0A087TWP6"/>
<comment type="subcellular location">
    <subcellularLocation>
        <location evidence="1">Cytoplasm</location>
        <location evidence="1">Cytoskeleton</location>
        <location evidence="1">Spindle</location>
    </subcellularLocation>
</comment>
<dbReference type="PANTHER" id="PTHR31570:SF1">
    <property type="entry name" value="HAUS AUGMIN-LIKE COMPLEX SUBUNIT 1"/>
    <property type="match status" value="1"/>
</dbReference>
<evidence type="ECO:0000313" key="11">
    <source>
        <dbReference type="EMBL" id="KFM69535.1"/>
    </source>
</evidence>
<evidence type="ECO:0000256" key="8">
    <source>
        <dbReference type="ARBA" id="ARBA00023212"/>
    </source>
</evidence>